<proteinExistence type="predicted"/>
<dbReference type="Proteomes" id="UP000318288">
    <property type="component" value="Unassembled WGS sequence"/>
</dbReference>
<dbReference type="PANTHER" id="PTHR43451:SF1">
    <property type="entry name" value="ACETYLTRANSFERASE"/>
    <property type="match status" value="1"/>
</dbReference>
<feature type="region of interest" description="Disordered" evidence="1">
    <location>
        <begin position="1"/>
        <end position="24"/>
    </location>
</feature>
<keyword evidence="4" id="KW-1185">Reference proteome</keyword>
<dbReference type="SUPFAM" id="SSF55729">
    <property type="entry name" value="Acyl-CoA N-acyltransferases (Nat)"/>
    <property type="match status" value="1"/>
</dbReference>
<dbReference type="EMBL" id="SJPW01000008">
    <property type="protein sequence ID" value="TWU46179.1"/>
    <property type="molecule type" value="Genomic_DNA"/>
</dbReference>
<gene>
    <name evidence="3" type="ORF">Poly51_55740</name>
</gene>
<dbReference type="PROSITE" id="PS51186">
    <property type="entry name" value="GNAT"/>
    <property type="match status" value="1"/>
</dbReference>
<dbReference type="OrthoDB" id="9796171at2"/>
<reference evidence="3 4" key="1">
    <citation type="submission" date="2019-02" db="EMBL/GenBank/DDBJ databases">
        <title>Deep-cultivation of Planctomycetes and their phenomic and genomic characterization uncovers novel biology.</title>
        <authorList>
            <person name="Wiegand S."/>
            <person name="Jogler M."/>
            <person name="Boedeker C."/>
            <person name="Pinto D."/>
            <person name="Vollmers J."/>
            <person name="Rivas-Marin E."/>
            <person name="Kohn T."/>
            <person name="Peeters S.H."/>
            <person name="Heuer A."/>
            <person name="Rast P."/>
            <person name="Oberbeckmann S."/>
            <person name="Bunk B."/>
            <person name="Jeske O."/>
            <person name="Meyerdierks A."/>
            <person name="Storesund J.E."/>
            <person name="Kallscheuer N."/>
            <person name="Luecker S."/>
            <person name="Lage O.M."/>
            <person name="Pohl T."/>
            <person name="Merkel B.J."/>
            <person name="Hornburger P."/>
            <person name="Mueller R.-W."/>
            <person name="Bruemmer F."/>
            <person name="Labrenz M."/>
            <person name="Spormann A.M."/>
            <person name="Op Den Camp H."/>
            <person name="Overmann J."/>
            <person name="Amann R."/>
            <person name="Jetten M.S.M."/>
            <person name="Mascher T."/>
            <person name="Medema M.H."/>
            <person name="Devos D.P."/>
            <person name="Kaster A.-K."/>
            <person name="Ovreas L."/>
            <person name="Rohde M."/>
            <person name="Galperin M.Y."/>
            <person name="Jogler C."/>
        </authorList>
    </citation>
    <scope>NUCLEOTIDE SEQUENCE [LARGE SCALE GENOMIC DNA]</scope>
    <source>
        <strain evidence="3 4">Poly51</strain>
    </source>
</reference>
<comment type="caution">
    <text evidence="3">The sequence shown here is derived from an EMBL/GenBank/DDBJ whole genome shotgun (WGS) entry which is preliminary data.</text>
</comment>
<evidence type="ECO:0000259" key="2">
    <source>
        <dbReference type="PROSITE" id="PS51186"/>
    </source>
</evidence>
<name>A0A5C6EG10_9BACT</name>
<evidence type="ECO:0000313" key="3">
    <source>
        <dbReference type="EMBL" id="TWU46179.1"/>
    </source>
</evidence>
<accession>A0A5C6EG10</accession>
<dbReference type="AlphaFoldDB" id="A0A5C6EG10"/>
<dbReference type="GO" id="GO:0016747">
    <property type="term" value="F:acyltransferase activity, transferring groups other than amino-acyl groups"/>
    <property type="evidence" value="ECO:0007669"/>
    <property type="project" value="InterPro"/>
</dbReference>
<dbReference type="CDD" id="cd04301">
    <property type="entry name" value="NAT_SF"/>
    <property type="match status" value="1"/>
</dbReference>
<dbReference type="InterPro" id="IPR052564">
    <property type="entry name" value="N-acetyltrans/Recomb-assoc"/>
</dbReference>
<feature type="domain" description="N-acetyltransferase" evidence="2">
    <location>
        <begin position="31"/>
        <end position="182"/>
    </location>
</feature>
<dbReference type="InterPro" id="IPR000182">
    <property type="entry name" value="GNAT_dom"/>
</dbReference>
<dbReference type="Gene3D" id="3.40.630.30">
    <property type="match status" value="1"/>
</dbReference>
<dbReference type="PANTHER" id="PTHR43451">
    <property type="entry name" value="ACETYLTRANSFERASE (GNAT) FAMILY PROTEIN"/>
    <property type="match status" value="1"/>
</dbReference>
<dbReference type="Pfam" id="PF13673">
    <property type="entry name" value="Acetyltransf_10"/>
    <property type="match status" value="1"/>
</dbReference>
<organism evidence="3 4">
    <name type="scientific">Rubripirellula tenax</name>
    <dbReference type="NCBI Taxonomy" id="2528015"/>
    <lineage>
        <taxon>Bacteria</taxon>
        <taxon>Pseudomonadati</taxon>
        <taxon>Planctomycetota</taxon>
        <taxon>Planctomycetia</taxon>
        <taxon>Pirellulales</taxon>
        <taxon>Pirellulaceae</taxon>
        <taxon>Rubripirellula</taxon>
    </lineage>
</organism>
<dbReference type="InterPro" id="IPR016181">
    <property type="entry name" value="Acyl_CoA_acyltransferase"/>
</dbReference>
<sequence>MHRSGGGHVFSKSRLSPPPGDVERYPTEMHVDIRDASTHDAAAISLLVSSLAREHIGPSLGPGGLDVLIASLDFDSTLQRLKDDWLHLAAFDDRDLVAVVVVKPPIHLYHLFVRSDLQRSGIGTKLLDEADRRVQRSCGLRLATVNSSLNAVSAYMRFGFKPDGGVVDIDGVRFQPMSRHDCG</sequence>
<evidence type="ECO:0000313" key="4">
    <source>
        <dbReference type="Proteomes" id="UP000318288"/>
    </source>
</evidence>
<evidence type="ECO:0000256" key="1">
    <source>
        <dbReference type="SAM" id="MobiDB-lite"/>
    </source>
</evidence>
<protein>
    <submittedName>
        <fullName evidence="3">Acetyltransferase (GNAT) family protein</fullName>
    </submittedName>
</protein>
<keyword evidence="3" id="KW-0808">Transferase</keyword>